<dbReference type="SMART" id="SM00344">
    <property type="entry name" value="HTH_ASNC"/>
    <property type="match status" value="1"/>
</dbReference>
<evidence type="ECO:0000313" key="5">
    <source>
        <dbReference type="EMBL" id="BCO27518.1"/>
    </source>
</evidence>
<dbReference type="InterPro" id="IPR019885">
    <property type="entry name" value="Tscrpt_reg_HTH_AsnC-type_CS"/>
</dbReference>
<dbReference type="EMBL" id="AP024238">
    <property type="protein sequence ID" value="BCO27518.1"/>
    <property type="molecule type" value="Genomic_DNA"/>
</dbReference>
<dbReference type="InterPro" id="IPR011991">
    <property type="entry name" value="ArsR-like_HTH"/>
</dbReference>
<name>A0ABN6DBX4_9BURK</name>
<dbReference type="InterPro" id="IPR019887">
    <property type="entry name" value="Tscrpt_reg_AsnC/Lrp_C"/>
</dbReference>
<dbReference type="InterPro" id="IPR000485">
    <property type="entry name" value="AsnC-type_HTH_dom"/>
</dbReference>
<keyword evidence="3" id="KW-0804">Transcription</keyword>
<protein>
    <submittedName>
        <fullName evidence="5">Leucine-responsive regulatory protein</fullName>
    </submittedName>
</protein>
<keyword evidence="6" id="KW-1185">Reference proteome</keyword>
<dbReference type="PANTHER" id="PTHR30154:SF34">
    <property type="entry name" value="TRANSCRIPTIONAL REGULATOR AZLB"/>
    <property type="match status" value="1"/>
</dbReference>
<dbReference type="RefSeq" id="WP_223912607.1">
    <property type="nucleotide sequence ID" value="NZ_AP024238.1"/>
</dbReference>
<evidence type="ECO:0000313" key="6">
    <source>
        <dbReference type="Proteomes" id="UP000824366"/>
    </source>
</evidence>
<dbReference type="SUPFAM" id="SSF54909">
    <property type="entry name" value="Dimeric alpha+beta barrel"/>
    <property type="match status" value="1"/>
</dbReference>
<organism evidence="5 6">
    <name type="scientific">Rhodoferax lithotrophicus</name>
    <dbReference type="NCBI Taxonomy" id="2798804"/>
    <lineage>
        <taxon>Bacteria</taxon>
        <taxon>Pseudomonadati</taxon>
        <taxon>Pseudomonadota</taxon>
        <taxon>Betaproteobacteria</taxon>
        <taxon>Burkholderiales</taxon>
        <taxon>Comamonadaceae</taxon>
        <taxon>Rhodoferax</taxon>
    </lineage>
</organism>
<dbReference type="CDD" id="cd00090">
    <property type="entry name" value="HTH_ARSR"/>
    <property type="match status" value="1"/>
</dbReference>
<dbReference type="InterPro" id="IPR019888">
    <property type="entry name" value="Tscrpt_reg_AsnC-like"/>
</dbReference>
<reference evidence="5 6" key="1">
    <citation type="journal article" date="2021" name="Microbiol. Spectr.">
        <title>A Single Bacterium Capable of Oxidation and Reduction of Iron at Circumneutral pH.</title>
        <authorList>
            <person name="Kato S."/>
            <person name="Ohkuma M."/>
        </authorList>
    </citation>
    <scope>NUCLEOTIDE SEQUENCE [LARGE SCALE GENOMIC DNA]</scope>
    <source>
        <strain evidence="5 6">MIZ03</strain>
    </source>
</reference>
<evidence type="ECO:0000256" key="1">
    <source>
        <dbReference type="ARBA" id="ARBA00023015"/>
    </source>
</evidence>
<dbReference type="InterPro" id="IPR011008">
    <property type="entry name" value="Dimeric_a/b-barrel"/>
</dbReference>
<proteinExistence type="predicted"/>
<feature type="domain" description="HTH asnC-type" evidence="4">
    <location>
        <begin position="6"/>
        <end position="67"/>
    </location>
</feature>
<dbReference type="PANTHER" id="PTHR30154">
    <property type="entry name" value="LEUCINE-RESPONSIVE REGULATORY PROTEIN"/>
    <property type="match status" value="1"/>
</dbReference>
<dbReference type="Pfam" id="PF01037">
    <property type="entry name" value="AsnC_trans_reg"/>
    <property type="match status" value="1"/>
</dbReference>
<dbReference type="SUPFAM" id="SSF46785">
    <property type="entry name" value="Winged helix' DNA-binding domain"/>
    <property type="match status" value="1"/>
</dbReference>
<dbReference type="PROSITE" id="PS50956">
    <property type="entry name" value="HTH_ASNC_2"/>
    <property type="match status" value="1"/>
</dbReference>
<keyword evidence="2" id="KW-0238">DNA-binding</keyword>
<dbReference type="Proteomes" id="UP000824366">
    <property type="component" value="Chromosome"/>
</dbReference>
<dbReference type="PRINTS" id="PR00033">
    <property type="entry name" value="HTHASNC"/>
</dbReference>
<dbReference type="InterPro" id="IPR036388">
    <property type="entry name" value="WH-like_DNA-bd_sf"/>
</dbReference>
<sequence length="158" mass="17484">MEKIDIDSLDSKIIEALRQDGRVSNLELASQIGLSPSQCLRRVRRLEEAGVIKGYTALIDDASLGFDIAAWVVITIRKGTTGSRERVIHLLQLHAAVVTCHGITGDVDFLVKVRARNMAEFTRFLVDELNGHPDILSTQSYICLDTVKPEPSPSIRSE</sequence>
<evidence type="ECO:0000256" key="3">
    <source>
        <dbReference type="ARBA" id="ARBA00023163"/>
    </source>
</evidence>
<dbReference type="Gene3D" id="3.30.70.920">
    <property type="match status" value="1"/>
</dbReference>
<gene>
    <name evidence="5" type="ORF">MIZ03_2406</name>
</gene>
<dbReference type="Pfam" id="PF13412">
    <property type="entry name" value="HTH_24"/>
    <property type="match status" value="1"/>
</dbReference>
<accession>A0ABN6DBX4</accession>
<dbReference type="Gene3D" id="1.10.10.10">
    <property type="entry name" value="Winged helix-like DNA-binding domain superfamily/Winged helix DNA-binding domain"/>
    <property type="match status" value="1"/>
</dbReference>
<keyword evidence="1" id="KW-0805">Transcription regulation</keyword>
<evidence type="ECO:0000259" key="4">
    <source>
        <dbReference type="PROSITE" id="PS50956"/>
    </source>
</evidence>
<dbReference type="InterPro" id="IPR036390">
    <property type="entry name" value="WH_DNA-bd_sf"/>
</dbReference>
<dbReference type="PROSITE" id="PS00519">
    <property type="entry name" value="HTH_ASNC_1"/>
    <property type="match status" value="1"/>
</dbReference>
<evidence type="ECO:0000256" key="2">
    <source>
        <dbReference type="ARBA" id="ARBA00023125"/>
    </source>
</evidence>